<dbReference type="OrthoDB" id="265054at2"/>
<gene>
    <name evidence="2" type="ORF">Pla52n_07060</name>
</gene>
<dbReference type="EMBL" id="SJPN01000001">
    <property type="protein sequence ID" value="TWU08124.1"/>
    <property type="molecule type" value="Genomic_DNA"/>
</dbReference>
<dbReference type="RefSeq" id="WP_146518224.1">
    <property type="nucleotide sequence ID" value="NZ_CP151726.1"/>
</dbReference>
<organism evidence="2 3">
    <name type="scientific">Stieleria varia</name>
    <dbReference type="NCBI Taxonomy" id="2528005"/>
    <lineage>
        <taxon>Bacteria</taxon>
        <taxon>Pseudomonadati</taxon>
        <taxon>Planctomycetota</taxon>
        <taxon>Planctomycetia</taxon>
        <taxon>Pirellulales</taxon>
        <taxon>Pirellulaceae</taxon>
        <taxon>Stieleria</taxon>
    </lineage>
</organism>
<reference evidence="2 3" key="1">
    <citation type="submission" date="2019-02" db="EMBL/GenBank/DDBJ databases">
        <title>Deep-cultivation of Planctomycetes and their phenomic and genomic characterization uncovers novel biology.</title>
        <authorList>
            <person name="Wiegand S."/>
            <person name="Jogler M."/>
            <person name="Boedeker C."/>
            <person name="Pinto D."/>
            <person name="Vollmers J."/>
            <person name="Rivas-Marin E."/>
            <person name="Kohn T."/>
            <person name="Peeters S.H."/>
            <person name="Heuer A."/>
            <person name="Rast P."/>
            <person name="Oberbeckmann S."/>
            <person name="Bunk B."/>
            <person name="Jeske O."/>
            <person name="Meyerdierks A."/>
            <person name="Storesund J.E."/>
            <person name="Kallscheuer N."/>
            <person name="Luecker S."/>
            <person name="Lage O.M."/>
            <person name="Pohl T."/>
            <person name="Merkel B.J."/>
            <person name="Hornburger P."/>
            <person name="Mueller R.-W."/>
            <person name="Bruemmer F."/>
            <person name="Labrenz M."/>
            <person name="Spormann A.M."/>
            <person name="Op Den Camp H."/>
            <person name="Overmann J."/>
            <person name="Amann R."/>
            <person name="Jetten M.S.M."/>
            <person name="Mascher T."/>
            <person name="Medema M.H."/>
            <person name="Devos D.P."/>
            <person name="Kaster A.-K."/>
            <person name="Ovreas L."/>
            <person name="Rohde M."/>
            <person name="Galperin M.Y."/>
            <person name="Jogler C."/>
        </authorList>
    </citation>
    <scope>NUCLEOTIDE SEQUENCE [LARGE SCALE GENOMIC DNA]</scope>
    <source>
        <strain evidence="2 3">Pla52n</strain>
    </source>
</reference>
<comment type="caution">
    <text evidence="2">The sequence shown here is derived from an EMBL/GenBank/DDBJ whole genome shotgun (WGS) entry which is preliminary data.</text>
</comment>
<dbReference type="InterPro" id="IPR000644">
    <property type="entry name" value="CBS_dom"/>
</dbReference>
<feature type="domain" description="CBS" evidence="1">
    <location>
        <begin position="15"/>
        <end position="67"/>
    </location>
</feature>
<dbReference type="Pfam" id="PF00571">
    <property type="entry name" value="CBS"/>
    <property type="match status" value="1"/>
</dbReference>
<dbReference type="CDD" id="cd02205">
    <property type="entry name" value="CBS_pair_SF"/>
    <property type="match status" value="1"/>
</dbReference>
<sequence>MNTMNDAQTDSAGSLSLTKIVVVHPYTVIRAAIAMMRDQGAGCAVITDRCLTPRGIFTENAVVKLLIEGASLDRQPVCEFQDSHFACVKRSQPIGDVWRTVWSEGTKYVCFTDDDGKLVGLADQRGLLAHYAQSCFTNRSSIATCRFPTS</sequence>
<dbReference type="Proteomes" id="UP000320176">
    <property type="component" value="Unassembled WGS sequence"/>
</dbReference>
<accession>A0A5C6BC65</accession>
<dbReference type="Gene3D" id="3.10.580.10">
    <property type="entry name" value="CBS-domain"/>
    <property type="match status" value="1"/>
</dbReference>
<dbReference type="InterPro" id="IPR046342">
    <property type="entry name" value="CBS_dom_sf"/>
</dbReference>
<proteinExistence type="predicted"/>
<dbReference type="SUPFAM" id="SSF54631">
    <property type="entry name" value="CBS-domain pair"/>
    <property type="match status" value="1"/>
</dbReference>
<protein>
    <submittedName>
        <fullName evidence="2">CBS domain protein</fullName>
    </submittedName>
</protein>
<keyword evidence="3" id="KW-1185">Reference proteome</keyword>
<evidence type="ECO:0000313" key="3">
    <source>
        <dbReference type="Proteomes" id="UP000320176"/>
    </source>
</evidence>
<name>A0A5C6BC65_9BACT</name>
<evidence type="ECO:0000259" key="1">
    <source>
        <dbReference type="Pfam" id="PF00571"/>
    </source>
</evidence>
<dbReference type="AlphaFoldDB" id="A0A5C6BC65"/>
<evidence type="ECO:0000313" key="2">
    <source>
        <dbReference type="EMBL" id="TWU08124.1"/>
    </source>
</evidence>